<feature type="compositionally biased region" description="Low complexity" evidence="1">
    <location>
        <begin position="69"/>
        <end position="81"/>
    </location>
</feature>
<dbReference type="RefSeq" id="WP_163768075.1">
    <property type="nucleotide sequence ID" value="NZ_AP022598.1"/>
</dbReference>
<sequence>MTLSDPVPALAERSSLIGYLMGAVALGHLVETLARDRRRPCAPPPDDFVHLLLGVASLGKAVERLATVDAPDAPAGPVASPEPGRWLR</sequence>
<dbReference type="Proteomes" id="UP000466554">
    <property type="component" value="Chromosome"/>
</dbReference>
<name>A0A7I7UAP0_MYCPF</name>
<evidence type="ECO:0000313" key="2">
    <source>
        <dbReference type="EMBL" id="BBY77689.1"/>
    </source>
</evidence>
<accession>A0A7I7UAP0</accession>
<protein>
    <submittedName>
        <fullName evidence="2">Uncharacterized protein</fullName>
    </submittedName>
</protein>
<evidence type="ECO:0000313" key="3">
    <source>
        <dbReference type="Proteomes" id="UP000466554"/>
    </source>
</evidence>
<proteinExistence type="predicted"/>
<dbReference type="EMBL" id="AP022598">
    <property type="protein sequence ID" value="BBY77689.1"/>
    <property type="molecule type" value="Genomic_DNA"/>
</dbReference>
<organism evidence="2 3">
    <name type="scientific">Mycolicibacterium parafortuitum</name>
    <name type="common">Mycobacterium parafortuitum</name>
    <dbReference type="NCBI Taxonomy" id="39692"/>
    <lineage>
        <taxon>Bacteria</taxon>
        <taxon>Bacillati</taxon>
        <taxon>Actinomycetota</taxon>
        <taxon>Actinomycetes</taxon>
        <taxon>Mycobacteriales</taxon>
        <taxon>Mycobacteriaceae</taxon>
        <taxon>Mycolicibacterium</taxon>
    </lineage>
</organism>
<dbReference type="AlphaFoldDB" id="A0A7I7UAP0"/>
<evidence type="ECO:0000256" key="1">
    <source>
        <dbReference type="SAM" id="MobiDB-lite"/>
    </source>
</evidence>
<reference evidence="2 3" key="1">
    <citation type="journal article" date="2019" name="Emerg. Microbes Infect.">
        <title>Comprehensive subspecies identification of 175 nontuberculous mycobacteria species based on 7547 genomic profiles.</title>
        <authorList>
            <person name="Matsumoto Y."/>
            <person name="Kinjo T."/>
            <person name="Motooka D."/>
            <person name="Nabeya D."/>
            <person name="Jung N."/>
            <person name="Uechi K."/>
            <person name="Horii T."/>
            <person name="Iida T."/>
            <person name="Fujita J."/>
            <person name="Nakamura S."/>
        </authorList>
    </citation>
    <scope>NUCLEOTIDE SEQUENCE [LARGE SCALE GENOMIC DNA]</scope>
    <source>
        <strain evidence="2 3">JCM 6367</strain>
    </source>
</reference>
<feature type="region of interest" description="Disordered" evidence="1">
    <location>
        <begin position="69"/>
        <end position="88"/>
    </location>
</feature>
<gene>
    <name evidence="2" type="ORF">MPRF_45880</name>
</gene>